<dbReference type="Proteomes" id="UP000593579">
    <property type="component" value="Unassembled WGS sequence"/>
</dbReference>
<proteinExistence type="predicted"/>
<reference evidence="2 3" key="1">
    <citation type="journal article" date="2019" name="Genome Biol. Evol.">
        <title>Insights into the evolution of the New World diploid cottons (Gossypium, subgenus Houzingenia) based on genome sequencing.</title>
        <authorList>
            <person name="Grover C.E."/>
            <person name="Arick M.A. 2nd"/>
            <person name="Thrash A."/>
            <person name="Conover J.L."/>
            <person name="Sanders W.S."/>
            <person name="Peterson D.G."/>
            <person name="Frelichowski J.E."/>
            <person name="Scheffler J.A."/>
            <person name="Scheffler B.E."/>
            <person name="Wendel J.F."/>
        </authorList>
    </citation>
    <scope>NUCLEOTIDE SEQUENCE [LARGE SCALE GENOMIC DNA]</scope>
    <source>
        <strain evidence="2">5</strain>
        <tissue evidence="2">Leaf</tissue>
    </source>
</reference>
<evidence type="ECO:0000313" key="2">
    <source>
        <dbReference type="EMBL" id="MBA0746022.1"/>
    </source>
</evidence>
<protein>
    <submittedName>
        <fullName evidence="2">Uncharacterized protein</fullName>
    </submittedName>
</protein>
<sequence>MKTVKLGPMRLNSSEASELAELSTRLSPMGEVDDALNLKEKEVMQVGQLTRVNATSRTVRVNKRRKPRQKSRMKGKAKASR</sequence>
<gene>
    <name evidence="2" type="ORF">Gogos_008572</name>
</gene>
<feature type="region of interest" description="Disordered" evidence="1">
    <location>
        <begin position="54"/>
        <end position="81"/>
    </location>
</feature>
<evidence type="ECO:0000313" key="3">
    <source>
        <dbReference type="Proteomes" id="UP000593579"/>
    </source>
</evidence>
<feature type="compositionally biased region" description="Basic residues" evidence="1">
    <location>
        <begin position="60"/>
        <end position="81"/>
    </location>
</feature>
<keyword evidence="3" id="KW-1185">Reference proteome</keyword>
<evidence type="ECO:0000256" key="1">
    <source>
        <dbReference type="SAM" id="MobiDB-lite"/>
    </source>
</evidence>
<dbReference type="OrthoDB" id="996639at2759"/>
<organism evidence="2 3">
    <name type="scientific">Gossypium gossypioides</name>
    <name type="common">Mexican cotton</name>
    <name type="synonym">Selera gossypioides</name>
    <dbReference type="NCBI Taxonomy" id="34282"/>
    <lineage>
        <taxon>Eukaryota</taxon>
        <taxon>Viridiplantae</taxon>
        <taxon>Streptophyta</taxon>
        <taxon>Embryophyta</taxon>
        <taxon>Tracheophyta</taxon>
        <taxon>Spermatophyta</taxon>
        <taxon>Magnoliopsida</taxon>
        <taxon>eudicotyledons</taxon>
        <taxon>Gunneridae</taxon>
        <taxon>Pentapetalae</taxon>
        <taxon>rosids</taxon>
        <taxon>malvids</taxon>
        <taxon>Malvales</taxon>
        <taxon>Malvaceae</taxon>
        <taxon>Malvoideae</taxon>
        <taxon>Gossypium</taxon>
    </lineage>
</organism>
<name>A0A7J9CC23_GOSGO</name>
<dbReference type="EMBL" id="JABEZY010000009">
    <property type="protein sequence ID" value="MBA0746022.1"/>
    <property type="molecule type" value="Genomic_DNA"/>
</dbReference>
<accession>A0A7J9CC23</accession>
<comment type="caution">
    <text evidence="2">The sequence shown here is derived from an EMBL/GenBank/DDBJ whole genome shotgun (WGS) entry which is preliminary data.</text>
</comment>
<dbReference type="AlphaFoldDB" id="A0A7J9CC23"/>